<evidence type="ECO:0000256" key="1">
    <source>
        <dbReference type="SAM" id="Phobius"/>
    </source>
</evidence>
<accession>A0A9N9H590</accession>
<reference evidence="2" key="1">
    <citation type="submission" date="2021-06" db="EMBL/GenBank/DDBJ databases">
        <authorList>
            <person name="Kallberg Y."/>
            <person name="Tangrot J."/>
            <person name="Rosling A."/>
        </authorList>
    </citation>
    <scope>NUCLEOTIDE SEQUENCE</scope>
    <source>
        <strain evidence="2">FL966</strain>
    </source>
</reference>
<proteinExistence type="predicted"/>
<organism evidence="2 3">
    <name type="scientific">Cetraspora pellucida</name>
    <dbReference type="NCBI Taxonomy" id="1433469"/>
    <lineage>
        <taxon>Eukaryota</taxon>
        <taxon>Fungi</taxon>
        <taxon>Fungi incertae sedis</taxon>
        <taxon>Mucoromycota</taxon>
        <taxon>Glomeromycotina</taxon>
        <taxon>Glomeromycetes</taxon>
        <taxon>Diversisporales</taxon>
        <taxon>Gigasporaceae</taxon>
        <taxon>Cetraspora</taxon>
    </lineage>
</organism>
<dbReference type="AlphaFoldDB" id="A0A9N9H590"/>
<gene>
    <name evidence="2" type="ORF">CPELLU_LOCUS9201</name>
</gene>
<keyword evidence="1" id="KW-1133">Transmembrane helix</keyword>
<protein>
    <submittedName>
        <fullName evidence="2">19747_t:CDS:1</fullName>
    </submittedName>
</protein>
<comment type="caution">
    <text evidence="2">The sequence shown here is derived from an EMBL/GenBank/DDBJ whole genome shotgun (WGS) entry which is preliminary data.</text>
</comment>
<feature type="transmembrane region" description="Helical" evidence="1">
    <location>
        <begin position="46"/>
        <end position="66"/>
    </location>
</feature>
<keyword evidence="1" id="KW-0472">Membrane</keyword>
<evidence type="ECO:0000313" key="2">
    <source>
        <dbReference type="EMBL" id="CAG8648229.1"/>
    </source>
</evidence>
<keyword evidence="1" id="KW-0812">Transmembrane</keyword>
<evidence type="ECO:0000313" key="3">
    <source>
        <dbReference type="Proteomes" id="UP000789759"/>
    </source>
</evidence>
<keyword evidence="3" id="KW-1185">Reference proteome</keyword>
<name>A0A9N9H590_9GLOM</name>
<sequence>MPLNKITNQYINTRKHERICQITTYNIQEYPTYGSIQTSRRLAKHLLIHWFAKLMYICGVPFANILSPRPAA</sequence>
<dbReference type="Proteomes" id="UP000789759">
    <property type="component" value="Unassembled WGS sequence"/>
</dbReference>
<dbReference type="EMBL" id="CAJVQA010006896">
    <property type="protein sequence ID" value="CAG8648229.1"/>
    <property type="molecule type" value="Genomic_DNA"/>
</dbReference>